<dbReference type="Gene3D" id="3.40.50.1010">
    <property type="entry name" value="5'-nuclease"/>
    <property type="match status" value="1"/>
</dbReference>
<feature type="domain" description="NYN" evidence="2">
    <location>
        <begin position="52"/>
        <end position="188"/>
    </location>
</feature>
<reference evidence="3" key="2">
    <citation type="journal article" date="2014" name="Nat. Commun.">
        <title>The emerging biofuel crop Camelina sativa retains a highly undifferentiated hexaploid genome structure.</title>
        <authorList>
            <person name="Kagale S."/>
            <person name="Koh C."/>
            <person name="Nixon J."/>
            <person name="Bollina V."/>
            <person name="Clarke W.E."/>
            <person name="Tuteja R."/>
            <person name="Spillane C."/>
            <person name="Robinson S.J."/>
            <person name="Links M.G."/>
            <person name="Clarke C."/>
            <person name="Higgins E.E."/>
            <person name="Huebert T."/>
            <person name="Sharpe A.G."/>
            <person name="Parkin I.A."/>
        </authorList>
    </citation>
    <scope>NUCLEOTIDE SEQUENCE [LARGE SCALE GENOMIC DNA]</scope>
    <source>
        <strain evidence="3">r\DH55</strain>
    </source>
</reference>
<dbReference type="RefSeq" id="XP_019087196.1">
    <property type="nucleotide sequence ID" value="XM_019231651.1"/>
</dbReference>
<evidence type="ECO:0000313" key="12">
    <source>
        <dbReference type="RefSeq" id="XP_019087198.1"/>
    </source>
</evidence>
<proteinExistence type="predicted"/>
<evidence type="ECO:0000313" key="10">
    <source>
        <dbReference type="RefSeq" id="XP_019087196.1"/>
    </source>
</evidence>
<evidence type="ECO:0000313" key="4">
    <source>
        <dbReference type="RefSeq" id="XP_019087190.1"/>
    </source>
</evidence>
<evidence type="ECO:0000256" key="1">
    <source>
        <dbReference type="SAM" id="MobiDB-lite"/>
    </source>
</evidence>
<dbReference type="Pfam" id="PF01936">
    <property type="entry name" value="NYN"/>
    <property type="match status" value="1"/>
</dbReference>
<dbReference type="RefSeq" id="XP_019087194.1">
    <property type="nucleotide sequence ID" value="XM_019231649.1"/>
</dbReference>
<evidence type="ECO:0000313" key="9">
    <source>
        <dbReference type="RefSeq" id="XP_019087195.1"/>
    </source>
</evidence>
<dbReference type="Gene3D" id="3.30.160.60">
    <property type="entry name" value="Classic Zinc Finger"/>
    <property type="match status" value="1"/>
</dbReference>
<evidence type="ECO:0000313" key="7">
    <source>
        <dbReference type="RefSeq" id="XP_019087193.1"/>
    </source>
</evidence>
<protein>
    <submittedName>
        <fullName evidence="4 5">Meiosis arrest female protein 1-like</fullName>
    </submittedName>
</protein>
<dbReference type="RefSeq" id="XP_019087190.1">
    <property type="nucleotide sequence ID" value="XM_019231645.1"/>
</dbReference>
<evidence type="ECO:0000313" key="13">
    <source>
        <dbReference type="RefSeq" id="XP_019087199.1"/>
    </source>
</evidence>
<evidence type="ECO:0000313" key="6">
    <source>
        <dbReference type="RefSeq" id="XP_019087192.1"/>
    </source>
</evidence>
<keyword evidence="3" id="KW-1185">Reference proteome</keyword>
<dbReference type="InterPro" id="IPR021139">
    <property type="entry name" value="NYN"/>
</dbReference>
<dbReference type="RefSeq" id="XP_019087191.1">
    <property type="nucleotide sequence ID" value="XM_019231646.1"/>
</dbReference>
<dbReference type="CDD" id="cd10910">
    <property type="entry name" value="PIN_limkain_b1_N_like"/>
    <property type="match status" value="1"/>
</dbReference>
<feature type="region of interest" description="Disordered" evidence="1">
    <location>
        <begin position="203"/>
        <end position="231"/>
    </location>
</feature>
<evidence type="ECO:0000313" key="11">
    <source>
        <dbReference type="RefSeq" id="XP_019087197.1"/>
    </source>
</evidence>
<evidence type="ECO:0000313" key="8">
    <source>
        <dbReference type="RefSeq" id="XP_019087194.1"/>
    </source>
</evidence>
<evidence type="ECO:0000313" key="3">
    <source>
        <dbReference type="Proteomes" id="UP000694864"/>
    </source>
</evidence>
<reference evidence="3" key="1">
    <citation type="journal article" date="1997" name="Nucleic Acids Res.">
        <title>tRNAscan-SE: a program for improved detection of transfer RNA genes in genomic sequence.</title>
        <authorList>
            <person name="Lowe T.M."/>
            <person name="Eddy S.R."/>
        </authorList>
    </citation>
    <scope>NUCLEOTIDE SEQUENCE [LARGE SCALE GENOMIC DNA]</scope>
    <source>
        <strain evidence="3">r\DH55</strain>
    </source>
</reference>
<organism evidence="3 13">
    <name type="scientific">Camelina sativa</name>
    <name type="common">False flax</name>
    <name type="synonym">Myagrum sativum</name>
    <dbReference type="NCBI Taxonomy" id="90675"/>
    <lineage>
        <taxon>Eukaryota</taxon>
        <taxon>Viridiplantae</taxon>
        <taxon>Streptophyta</taxon>
        <taxon>Embryophyta</taxon>
        <taxon>Tracheophyta</taxon>
        <taxon>Spermatophyta</taxon>
        <taxon>Magnoliopsida</taxon>
        <taxon>eudicotyledons</taxon>
        <taxon>Gunneridae</taxon>
        <taxon>Pentapetalae</taxon>
        <taxon>rosids</taxon>
        <taxon>malvids</taxon>
        <taxon>Brassicales</taxon>
        <taxon>Brassicaceae</taxon>
        <taxon>Camelineae</taxon>
        <taxon>Camelina</taxon>
    </lineage>
</organism>
<dbReference type="PANTHER" id="PTHR14379:SF22">
    <property type="entry name" value="ENDONUCLEASE OR GLYCOSYL HYDROLASE"/>
    <property type="match status" value="1"/>
</dbReference>
<dbReference type="RefSeq" id="XP_019087197.1">
    <property type="nucleotide sequence ID" value="XM_019231652.1"/>
</dbReference>
<dbReference type="RefSeq" id="XP_019087193.1">
    <property type="nucleotide sequence ID" value="XM_019231648.1"/>
</dbReference>
<gene>
    <name evidence="4 5 6 7 8 9 10 11 12 13" type="primary">LOC104726704</name>
</gene>
<evidence type="ECO:0000313" key="5">
    <source>
        <dbReference type="RefSeq" id="XP_019087191.1"/>
    </source>
</evidence>
<accession>A0ABM1QKB1</accession>
<sequence>MEAAAAEIERAKTSALQDIRVLKGLQGDSNLVNGAGLSHLPVAAETEFTMAKTSVWWDIGNCEVPKGCDAHGIAQNISSALSKMGYNGSLTISAYGDTSQIPSSVQQALYSTGVTLNHVPAGVKDASDKKILVDMLLWAVDNPAPANFMLISVDRDYSYALHQLRMRRYNILLAQPDKASVPLISAAKTIWLWTNIAFGDCPRGKQGESSRPIDSGRQHNPSGSEVVRHPVRKQTQNFKQFDSALVSRTGNKRCQSFCELCNVVCSSHDLTSHISGKRHRSKPVNALMSLV</sequence>
<reference evidence="4 5" key="3">
    <citation type="submission" date="2025-05" db="UniProtKB">
        <authorList>
            <consortium name="RefSeq"/>
        </authorList>
    </citation>
    <scope>IDENTIFICATION</scope>
    <source>
        <tissue evidence="4 5">Leaf</tissue>
    </source>
</reference>
<dbReference type="RefSeq" id="XP_019087199.1">
    <property type="nucleotide sequence ID" value="XM_019231654.1"/>
</dbReference>
<dbReference type="Proteomes" id="UP000694864">
    <property type="component" value="Chromosome 11"/>
</dbReference>
<evidence type="ECO:0000259" key="2">
    <source>
        <dbReference type="Pfam" id="PF01936"/>
    </source>
</evidence>
<name>A0ABM1QKB1_CAMSA</name>
<dbReference type="PANTHER" id="PTHR14379">
    <property type="entry name" value="LIMKAIN B LKAP"/>
    <property type="match status" value="1"/>
</dbReference>
<dbReference type="RefSeq" id="XP_019087192.1">
    <property type="nucleotide sequence ID" value="XM_019231647.1"/>
</dbReference>
<dbReference type="GeneID" id="104726704"/>
<dbReference type="InterPro" id="IPR024768">
    <property type="entry name" value="Marf1"/>
</dbReference>
<dbReference type="RefSeq" id="XP_019087198.1">
    <property type="nucleotide sequence ID" value="XM_019231653.1"/>
</dbReference>
<dbReference type="RefSeq" id="XP_019087195.1">
    <property type="nucleotide sequence ID" value="XM_019231650.1"/>
</dbReference>